<dbReference type="Pfam" id="PF01408">
    <property type="entry name" value="GFO_IDH_MocA"/>
    <property type="match status" value="1"/>
</dbReference>
<accession>A0A412AVJ1</accession>
<evidence type="ECO:0000313" key="4">
    <source>
        <dbReference type="EMBL" id="RGQ37254.1"/>
    </source>
</evidence>
<comment type="caution">
    <text evidence="4">The sequence shown here is derived from an EMBL/GenBank/DDBJ whole genome shotgun (WGS) entry which is preliminary data.</text>
</comment>
<dbReference type="Proteomes" id="UP000284751">
    <property type="component" value="Unassembled WGS sequence"/>
</dbReference>
<dbReference type="Pfam" id="PF22725">
    <property type="entry name" value="GFO_IDH_MocA_C3"/>
    <property type="match status" value="1"/>
</dbReference>
<dbReference type="PANTHER" id="PTHR43818:SF11">
    <property type="entry name" value="BCDNA.GH03377"/>
    <property type="match status" value="1"/>
</dbReference>
<dbReference type="InterPro" id="IPR055170">
    <property type="entry name" value="GFO_IDH_MocA-like_dom"/>
</dbReference>
<dbReference type="SUPFAM" id="SSF51735">
    <property type="entry name" value="NAD(P)-binding Rossmann-fold domains"/>
    <property type="match status" value="1"/>
</dbReference>
<name>A0A412AVJ1_9FIRM</name>
<dbReference type="GO" id="GO:0016491">
    <property type="term" value="F:oxidoreductase activity"/>
    <property type="evidence" value="ECO:0007669"/>
    <property type="project" value="UniProtKB-KW"/>
</dbReference>
<dbReference type="SUPFAM" id="SSF55347">
    <property type="entry name" value="Glyceraldehyde-3-phosphate dehydrogenase-like, C-terminal domain"/>
    <property type="match status" value="1"/>
</dbReference>
<dbReference type="PANTHER" id="PTHR43818">
    <property type="entry name" value="BCDNA.GH03377"/>
    <property type="match status" value="1"/>
</dbReference>
<feature type="domain" description="GFO/IDH/MocA-like oxidoreductase" evidence="3">
    <location>
        <begin position="162"/>
        <end position="300"/>
    </location>
</feature>
<dbReference type="InterPro" id="IPR036291">
    <property type="entry name" value="NAD(P)-bd_dom_sf"/>
</dbReference>
<sequence length="420" mass="47411">MPAVGFQMPGDEGFAEEKLRLTKNEEELLLKEIRVGIIGTGMISHTHMQRYAKIPNAKVVAACDLNQEKLDAWRAQYGVESGYTDYRELLKRDDIDAVDVCLHNNLHVPMALEVLKAGKHCYCEKPMAGSYADAKFLYDFAKTCGKELSIHLEALFFPQSRVAKEMIDNGALGKVYHARSVGYRRRMRPGLDITGPALFQPEFLTAEYAGHGALYDMGVYHISQILYILGIPKLERVSGMTYQEIGADPRALEGKKFEVEELGLGFAKYENGLTLDILESWAIHMDDIGDSFVVGTKGGLRLPYQLEYQDQVLKYMNLVNGQTTEAEIRFDENEEINRTIDPNLFYNVNDQAHWIAYLSGQIPERIDTAWLALQTMLVSEGIFLSGKLGREVTVDEIEAMSESNAIRVQKTPYGSFQYDF</sequence>
<dbReference type="Gene3D" id="3.40.50.720">
    <property type="entry name" value="NAD(P)-binding Rossmann-like Domain"/>
    <property type="match status" value="1"/>
</dbReference>
<keyword evidence="1" id="KW-0560">Oxidoreductase</keyword>
<organism evidence="4 5">
    <name type="scientific">[Clostridium] leptum</name>
    <dbReference type="NCBI Taxonomy" id="1535"/>
    <lineage>
        <taxon>Bacteria</taxon>
        <taxon>Bacillati</taxon>
        <taxon>Bacillota</taxon>
        <taxon>Clostridia</taxon>
        <taxon>Eubacteriales</taxon>
        <taxon>Oscillospiraceae</taxon>
        <taxon>Oscillospiraceae incertae sedis</taxon>
    </lineage>
</organism>
<dbReference type="GO" id="GO:0000166">
    <property type="term" value="F:nucleotide binding"/>
    <property type="evidence" value="ECO:0007669"/>
    <property type="project" value="InterPro"/>
</dbReference>
<protein>
    <submittedName>
        <fullName evidence="4">Gfo/Idh/MocA family oxidoreductase</fullName>
    </submittedName>
</protein>
<evidence type="ECO:0000259" key="2">
    <source>
        <dbReference type="Pfam" id="PF01408"/>
    </source>
</evidence>
<dbReference type="Gene3D" id="3.30.360.10">
    <property type="entry name" value="Dihydrodipicolinate Reductase, domain 2"/>
    <property type="match status" value="1"/>
</dbReference>
<evidence type="ECO:0000256" key="1">
    <source>
        <dbReference type="ARBA" id="ARBA00023002"/>
    </source>
</evidence>
<reference evidence="4 5" key="1">
    <citation type="submission" date="2018-08" db="EMBL/GenBank/DDBJ databases">
        <title>A genome reference for cultivated species of the human gut microbiota.</title>
        <authorList>
            <person name="Zou Y."/>
            <person name="Xue W."/>
            <person name="Luo G."/>
        </authorList>
    </citation>
    <scope>NUCLEOTIDE SEQUENCE [LARGE SCALE GENOMIC DNA]</scope>
    <source>
        <strain evidence="4 5">AF28-26</strain>
    </source>
</reference>
<dbReference type="InterPro" id="IPR000683">
    <property type="entry name" value="Gfo/Idh/MocA-like_OxRdtase_N"/>
</dbReference>
<dbReference type="EMBL" id="QRTC01000048">
    <property type="protein sequence ID" value="RGQ37254.1"/>
    <property type="molecule type" value="Genomic_DNA"/>
</dbReference>
<dbReference type="AlphaFoldDB" id="A0A412AVJ1"/>
<feature type="domain" description="Gfo/Idh/MocA-like oxidoreductase N-terminal" evidence="2">
    <location>
        <begin position="33"/>
        <end position="149"/>
    </location>
</feature>
<gene>
    <name evidence="4" type="ORF">DWY99_10830</name>
</gene>
<evidence type="ECO:0000259" key="3">
    <source>
        <dbReference type="Pfam" id="PF22725"/>
    </source>
</evidence>
<dbReference type="InterPro" id="IPR050463">
    <property type="entry name" value="Gfo/Idh/MocA_oxidrdct_glycsds"/>
</dbReference>
<evidence type="ECO:0000313" key="5">
    <source>
        <dbReference type="Proteomes" id="UP000284751"/>
    </source>
</evidence>
<proteinExistence type="predicted"/>